<gene>
    <name evidence="5" type="ORF">H8B19_14875</name>
</gene>
<evidence type="ECO:0000256" key="1">
    <source>
        <dbReference type="ARBA" id="ARBA00004613"/>
    </source>
</evidence>
<proteinExistence type="predicted"/>
<dbReference type="GO" id="GO:0005975">
    <property type="term" value="P:carbohydrate metabolic process"/>
    <property type="evidence" value="ECO:0007669"/>
    <property type="project" value="InterPro"/>
</dbReference>
<keyword evidence="6" id="KW-1185">Reference proteome</keyword>
<dbReference type="Gene3D" id="3.20.20.370">
    <property type="entry name" value="Glycoside hydrolase/deacetylase"/>
    <property type="match status" value="1"/>
</dbReference>
<dbReference type="Proteomes" id="UP000601768">
    <property type="component" value="Unassembled WGS sequence"/>
</dbReference>
<dbReference type="InterPro" id="IPR011330">
    <property type="entry name" value="Glyco_hydro/deAcase_b/a-brl"/>
</dbReference>
<dbReference type="AlphaFoldDB" id="A0A8J6IWW4"/>
<feature type="chain" id="PRO_5035200802" evidence="3">
    <location>
        <begin position="30"/>
        <end position="281"/>
    </location>
</feature>
<dbReference type="InterPro" id="IPR051398">
    <property type="entry name" value="Polysacch_Deacetylase"/>
</dbReference>
<dbReference type="PANTHER" id="PTHR34216:SF3">
    <property type="entry name" value="POLY-BETA-1,6-N-ACETYL-D-GLUCOSAMINE N-DEACETYLASE"/>
    <property type="match status" value="1"/>
</dbReference>
<dbReference type="GO" id="GO:0016810">
    <property type="term" value="F:hydrolase activity, acting on carbon-nitrogen (but not peptide) bonds"/>
    <property type="evidence" value="ECO:0007669"/>
    <property type="project" value="InterPro"/>
</dbReference>
<dbReference type="InterPro" id="IPR002509">
    <property type="entry name" value="NODB_dom"/>
</dbReference>
<name>A0A8J6IWW4_9ALTE</name>
<reference evidence="5" key="2">
    <citation type="submission" date="2020-08" db="EMBL/GenBank/DDBJ databases">
        <authorList>
            <person name="Lai Q."/>
        </authorList>
    </citation>
    <scope>NUCLEOTIDE SEQUENCE</scope>
    <source>
        <strain evidence="5">S27-2</strain>
    </source>
</reference>
<keyword evidence="2 3" id="KW-0732">Signal</keyword>
<reference evidence="5" key="1">
    <citation type="journal article" date="2018" name="Int. J. Syst. Evol. Microbiol.">
        <title>Neptunicella marina gen. nov., sp. nov., isolated from surface seawater.</title>
        <authorList>
            <person name="Liu X."/>
            <person name="Lai Q."/>
            <person name="Du Y."/>
            <person name="Zhang X."/>
            <person name="Liu Z."/>
            <person name="Sun F."/>
            <person name="Shao Z."/>
        </authorList>
    </citation>
    <scope>NUCLEOTIDE SEQUENCE</scope>
    <source>
        <strain evidence="5">S27-2</strain>
    </source>
</reference>
<evidence type="ECO:0000313" key="5">
    <source>
        <dbReference type="EMBL" id="MBC3767162.1"/>
    </source>
</evidence>
<evidence type="ECO:0000259" key="4">
    <source>
        <dbReference type="Pfam" id="PF01522"/>
    </source>
</evidence>
<evidence type="ECO:0000256" key="2">
    <source>
        <dbReference type="ARBA" id="ARBA00022729"/>
    </source>
</evidence>
<feature type="signal peptide" evidence="3">
    <location>
        <begin position="1"/>
        <end position="29"/>
    </location>
</feature>
<organism evidence="5 6">
    <name type="scientific">Neptunicella marina</name>
    <dbReference type="NCBI Taxonomy" id="2125989"/>
    <lineage>
        <taxon>Bacteria</taxon>
        <taxon>Pseudomonadati</taxon>
        <taxon>Pseudomonadota</taxon>
        <taxon>Gammaproteobacteria</taxon>
        <taxon>Alteromonadales</taxon>
        <taxon>Alteromonadaceae</taxon>
        <taxon>Neptunicella</taxon>
    </lineage>
</organism>
<dbReference type="RefSeq" id="WP_186507680.1">
    <property type="nucleotide sequence ID" value="NZ_JACNEP010000014.1"/>
</dbReference>
<dbReference type="EMBL" id="JACNEP010000014">
    <property type="protein sequence ID" value="MBC3767162.1"/>
    <property type="molecule type" value="Genomic_DNA"/>
</dbReference>
<dbReference type="SUPFAM" id="SSF88713">
    <property type="entry name" value="Glycoside hydrolase/deacetylase"/>
    <property type="match status" value="1"/>
</dbReference>
<comment type="caution">
    <text evidence="5">The sequence shown here is derived from an EMBL/GenBank/DDBJ whole genome shotgun (WGS) entry which is preliminary data.</text>
</comment>
<evidence type="ECO:0000313" key="6">
    <source>
        <dbReference type="Proteomes" id="UP000601768"/>
    </source>
</evidence>
<feature type="domain" description="NodB homology" evidence="4">
    <location>
        <begin position="41"/>
        <end position="163"/>
    </location>
</feature>
<comment type="subcellular location">
    <subcellularLocation>
        <location evidence="1">Secreted</location>
    </subcellularLocation>
</comment>
<dbReference type="GO" id="GO:0005576">
    <property type="term" value="C:extracellular region"/>
    <property type="evidence" value="ECO:0007669"/>
    <property type="project" value="UniProtKB-SubCell"/>
</dbReference>
<protein>
    <submittedName>
        <fullName evidence="5">Polysaccharide deacetylase family protein</fullName>
    </submittedName>
</protein>
<evidence type="ECO:0000256" key="3">
    <source>
        <dbReference type="SAM" id="SignalP"/>
    </source>
</evidence>
<accession>A0A8J6IWW4</accession>
<dbReference type="Pfam" id="PF01522">
    <property type="entry name" value="Polysacc_deac_1"/>
    <property type="match status" value="1"/>
</dbReference>
<sequence>MLVRLIKQNTRHILAITSFMLLTTHYAQASTEGGFVWPNGAKAAVNLAYDDSLNSQLDTAIPQLDKYGFKGSFYLRLDAPTLKTRLREWRKAAANGHELGNHTIYHPCRGSKPNRDWVIPYHDLDSYKLDEIHQEIDLANTLLHAIDGKTERTYTLPCGDILADGKDYVIGIKDKFLGIKVVGGDVPDTMQGYDMGNTGVWAPAEQSAEQLIAFVKKAREKGTMANFTFHGIGGDYLSNSAEAHEALLAYLAKHKQDYWVATFADISRYVRQQQTQTKNNR</sequence>
<dbReference type="PANTHER" id="PTHR34216">
    <property type="match status" value="1"/>
</dbReference>